<gene>
    <name evidence="2" type="ORF">V3H18_06435</name>
</gene>
<dbReference type="CDD" id="cd06223">
    <property type="entry name" value="PRTases_typeI"/>
    <property type="match status" value="1"/>
</dbReference>
<accession>A0ABU7XI18</accession>
<proteinExistence type="predicted"/>
<dbReference type="Gene3D" id="3.40.50.2020">
    <property type="match status" value="1"/>
</dbReference>
<dbReference type="EMBL" id="JAZHYN010000013">
    <property type="protein sequence ID" value="MEF3366173.1"/>
    <property type="molecule type" value="Genomic_DNA"/>
</dbReference>
<dbReference type="SUPFAM" id="SSF53271">
    <property type="entry name" value="PRTase-like"/>
    <property type="match status" value="1"/>
</dbReference>
<dbReference type="InterPro" id="IPR029057">
    <property type="entry name" value="PRTase-like"/>
</dbReference>
<organism evidence="2 3">
    <name type="scientific">Methylocystis borbori</name>
    <dbReference type="NCBI Taxonomy" id="3118750"/>
    <lineage>
        <taxon>Bacteria</taxon>
        <taxon>Pseudomonadati</taxon>
        <taxon>Pseudomonadota</taxon>
        <taxon>Alphaproteobacteria</taxon>
        <taxon>Hyphomicrobiales</taxon>
        <taxon>Methylocystaceae</taxon>
        <taxon>Methylocystis</taxon>
    </lineage>
</organism>
<dbReference type="Proteomes" id="UP001350748">
    <property type="component" value="Unassembled WGS sequence"/>
</dbReference>
<evidence type="ECO:0000259" key="1">
    <source>
        <dbReference type="Pfam" id="PF00156"/>
    </source>
</evidence>
<reference evidence="2 3" key="1">
    <citation type="submission" date="2024-02" db="EMBL/GenBank/DDBJ databases">
        <authorList>
            <person name="Grouzdev D."/>
        </authorList>
    </citation>
    <scope>NUCLEOTIDE SEQUENCE [LARGE SCALE GENOMIC DNA]</scope>
    <source>
        <strain evidence="2 3">9N</strain>
    </source>
</reference>
<protein>
    <submittedName>
        <fullName evidence="2">Phosphoribosyltransferase family protein</fullName>
    </submittedName>
</protein>
<dbReference type="Pfam" id="PF00156">
    <property type="entry name" value="Pribosyltran"/>
    <property type="match status" value="1"/>
</dbReference>
<evidence type="ECO:0000313" key="3">
    <source>
        <dbReference type="Proteomes" id="UP001350748"/>
    </source>
</evidence>
<feature type="domain" description="Phosphoribosyltransferase" evidence="1">
    <location>
        <begin position="7"/>
        <end position="181"/>
    </location>
</feature>
<keyword evidence="3" id="KW-1185">Reference proteome</keyword>
<dbReference type="InterPro" id="IPR000836">
    <property type="entry name" value="PRTase_dom"/>
</dbReference>
<name>A0ABU7XI18_9HYPH</name>
<dbReference type="Gene3D" id="3.30.1310.20">
    <property type="entry name" value="PRTase-like"/>
    <property type="match status" value="1"/>
</dbReference>
<keyword evidence="2" id="KW-0808">Transferase</keyword>
<keyword evidence="2" id="KW-0328">Glycosyltransferase</keyword>
<dbReference type="GO" id="GO:0016757">
    <property type="term" value="F:glycosyltransferase activity"/>
    <property type="evidence" value="ECO:0007669"/>
    <property type="project" value="UniProtKB-KW"/>
</dbReference>
<sequence length="227" mass="24198">MSFYDRADAGRRLAAELAKYRDEDVVVFALPRGGAPVAEPIAALLHAPLDLVLVRKIGVPYQPELAMGAVADGGKAVIVRNEDVIAMAGVSEAEFDAVCAREVEEIERRRSLYLGGRARPDAHGRVAIVVDDGVATGATTRAALRAVQARQPKKLVLAVPVAPPDTLESLSAEVDEIVCLETPRAFGAIGFFYRDFRQIGDDEVIEILDRRAAKEAGAGKGAPRAAT</sequence>
<dbReference type="RefSeq" id="WP_332081163.1">
    <property type="nucleotide sequence ID" value="NZ_JAZHYN010000013.1"/>
</dbReference>
<comment type="caution">
    <text evidence="2">The sequence shown here is derived from an EMBL/GenBank/DDBJ whole genome shotgun (WGS) entry which is preliminary data.</text>
</comment>
<evidence type="ECO:0000313" key="2">
    <source>
        <dbReference type="EMBL" id="MEF3366173.1"/>
    </source>
</evidence>